<sequence>MLKKLLLISFAFIAIQTVAQITERPLPFKIKPKNNSNFVSAAAGVNQTQASLTLPFWDDFSQASFSPNPLIWKSGENVRISSSIAIAAPTLNVAVFDGVDASGRPYNPTSLLNGATDSLVSQPIDLSTVPINQADSVYISFFWQATGNGELPDRQDSLVLQFRKPDGIWQSVWRQIGGMDNQSEEFNQVVLKVNSSFFYDGFQFRFRSFTRLAGAFDTWLVDYIYLNDSRYEGDVAHVDRALTRKPSFLIAPYSAMPTEQFFANPTKYLSETNTGFYNLNDFFQPIQFTTTVKDLGTGNQLEVLNNESVANPPPGPYARRTFTSPTLSVANIDTNADSLWLETTYYIKSGDNFYIQRISATNDTTFNTSLDYRLNDTVRVVTKIHDFFAYDDDDADFAAGINQNGGKLAYEFYAEERALLTHIDINFPFTQQAGEPIELFVWSNIEEEGRAEEILFQDSYSVLRPASIGAMASYALDTPIFVQDTFYIGFQQATNEFLAVGLDKNQDSGDKMFYNVDGTWKRNKNVKGSLLIRPRFNKTVAANFVPGKVASEVRLDIYPNPSHGEFNIRGQVEAIQLFDSWGKEAQFTVEETETGLKVLFGKNQKGIYLLHVKKEGKIITKRLILNH</sequence>
<name>A0A150XUP1_9BACT</name>
<dbReference type="OrthoDB" id="1488838at2"/>
<dbReference type="Gene3D" id="2.60.120.260">
    <property type="entry name" value="Galactose-binding domain-like"/>
    <property type="match status" value="1"/>
</dbReference>
<keyword evidence="4" id="KW-1185">Reference proteome</keyword>
<dbReference type="Proteomes" id="UP000075615">
    <property type="component" value="Unassembled WGS sequence"/>
</dbReference>
<feature type="domain" description="Secretion system C-terminal sorting" evidence="2">
    <location>
        <begin position="557"/>
        <end position="624"/>
    </location>
</feature>
<dbReference type="STRING" id="296218.AWN68_16040"/>
<evidence type="ECO:0000313" key="3">
    <source>
        <dbReference type="EMBL" id="KYG82345.1"/>
    </source>
</evidence>
<dbReference type="NCBIfam" id="TIGR04183">
    <property type="entry name" value="Por_Secre_tail"/>
    <property type="match status" value="1"/>
</dbReference>
<dbReference type="AlphaFoldDB" id="A0A150XUP1"/>
<evidence type="ECO:0000313" key="4">
    <source>
        <dbReference type="Proteomes" id="UP000075615"/>
    </source>
</evidence>
<protein>
    <recommendedName>
        <fullName evidence="2">Secretion system C-terminal sorting domain-containing protein</fullName>
    </recommendedName>
</protein>
<feature type="chain" id="PRO_5007575165" description="Secretion system C-terminal sorting domain-containing protein" evidence="1">
    <location>
        <begin position="20"/>
        <end position="627"/>
    </location>
</feature>
<keyword evidence="1" id="KW-0732">Signal</keyword>
<dbReference type="InterPro" id="IPR026444">
    <property type="entry name" value="Secre_tail"/>
</dbReference>
<gene>
    <name evidence="3" type="ORF">AWN68_16040</name>
</gene>
<evidence type="ECO:0000256" key="1">
    <source>
        <dbReference type="SAM" id="SignalP"/>
    </source>
</evidence>
<organism evidence="3 4">
    <name type="scientific">Roseivirga echinicomitans</name>
    <dbReference type="NCBI Taxonomy" id="296218"/>
    <lineage>
        <taxon>Bacteria</taxon>
        <taxon>Pseudomonadati</taxon>
        <taxon>Bacteroidota</taxon>
        <taxon>Cytophagia</taxon>
        <taxon>Cytophagales</taxon>
        <taxon>Roseivirgaceae</taxon>
        <taxon>Roseivirga</taxon>
    </lineage>
</organism>
<feature type="signal peptide" evidence="1">
    <location>
        <begin position="1"/>
        <end position="19"/>
    </location>
</feature>
<evidence type="ECO:0000259" key="2">
    <source>
        <dbReference type="Pfam" id="PF18962"/>
    </source>
</evidence>
<dbReference type="RefSeq" id="WP_068413203.1">
    <property type="nucleotide sequence ID" value="NZ_LRDB01000004.1"/>
</dbReference>
<dbReference type="EMBL" id="LRDB01000004">
    <property type="protein sequence ID" value="KYG82345.1"/>
    <property type="molecule type" value="Genomic_DNA"/>
</dbReference>
<comment type="caution">
    <text evidence="3">The sequence shown here is derived from an EMBL/GenBank/DDBJ whole genome shotgun (WGS) entry which is preliminary data.</text>
</comment>
<proteinExistence type="predicted"/>
<reference evidence="3 4" key="1">
    <citation type="submission" date="2016-01" db="EMBL/GenBank/DDBJ databases">
        <title>Genome sequencing of Roseivirga echinicomitans KMM 6058.</title>
        <authorList>
            <person name="Selvaratnam C."/>
            <person name="Thevarajoo S."/>
            <person name="Goh K.M."/>
            <person name="Ee R."/>
            <person name="Chan K.-G."/>
            <person name="Chong C.S."/>
        </authorList>
    </citation>
    <scope>NUCLEOTIDE SEQUENCE [LARGE SCALE GENOMIC DNA]</scope>
    <source>
        <strain evidence="3 4">KMM 6058</strain>
    </source>
</reference>
<accession>A0A150XUP1</accession>
<dbReference type="Pfam" id="PF18962">
    <property type="entry name" value="Por_Secre_tail"/>
    <property type="match status" value="1"/>
</dbReference>